<dbReference type="OrthoDB" id="7428387at2"/>
<gene>
    <name evidence="2" type="ORF">BSL82_01885</name>
</gene>
<sequence length="169" mass="17898">MKFIACAAMAAALLATPANARCFDVTGRVMVERAVTDGAGNPHLVLEETADAAPGEALVFQFDYRNARPGVANSFVITNPIPDQMVYAGTDTPGEVVSVDGGRSFGPIAEMKVADADGVERTATPADVTHVRWVINRAMPTGAGGQLSFRAVMRDVNHLPSRDVQLAMR</sequence>
<reference evidence="3" key="1">
    <citation type="submission" date="2016-11" db="EMBL/GenBank/DDBJ databases">
        <title>Complete Genome Sequence of alachlor-degrading Sphingomonas sp. strain JJ-A5.</title>
        <authorList>
            <person name="Lee H."/>
            <person name="Ka J.-O."/>
        </authorList>
    </citation>
    <scope>NUCLEOTIDE SEQUENCE [LARGE SCALE GENOMIC DNA]</scope>
    <source>
        <strain evidence="3">JJ-A5</strain>
    </source>
</reference>
<accession>A0A1L3ZZ40</accession>
<keyword evidence="1" id="KW-0732">Signal</keyword>
<dbReference type="EMBL" id="CP018221">
    <property type="protein sequence ID" value="API60892.1"/>
    <property type="molecule type" value="Genomic_DNA"/>
</dbReference>
<organism evidence="2 3">
    <name type="scientific">Tardibacter chloracetimidivorans</name>
    <dbReference type="NCBI Taxonomy" id="1921510"/>
    <lineage>
        <taxon>Bacteria</taxon>
        <taxon>Pseudomonadati</taxon>
        <taxon>Pseudomonadota</taxon>
        <taxon>Alphaproteobacteria</taxon>
        <taxon>Sphingomonadales</taxon>
        <taxon>Sphingomonadaceae</taxon>
        <taxon>Tardibacter</taxon>
    </lineage>
</organism>
<dbReference type="KEGG" id="sphj:BSL82_01885"/>
<proteinExistence type="predicted"/>
<evidence type="ECO:0000256" key="1">
    <source>
        <dbReference type="SAM" id="SignalP"/>
    </source>
</evidence>
<dbReference type="AlphaFoldDB" id="A0A1L3ZZ40"/>
<protein>
    <recommendedName>
        <fullName evidence="4">DUF11 domain-containing protein</fullName>
    </recommendedName>
</protein>
<dbReference type="Proteomes" id="UP000182063">
    <property type="component" value="Chromosome"/>
</dbReference>
<keyword evidence="3" id="KW-1185">Reference proteome</keyword>
<feature type="chain" id="PRO_5012724473" description="DUF11 domain-containing protein" evidence="1">
    <location>
        <begin position="21"/>
        <end position="169"/>
    </location>
</feature>
<evidence type="ECO:0008006" key="4">
    <source>
        <dbReference type="Google" id="ProtNLM"/>
    </source>
</evidence>
<evidence type="ECO:0000313" key="3">
    <source>
        <dbReference type="Proteomes" id="UP000182063"/>
    </source>
</evidence>
<evidence type="ECO:0000313" key="2">
    <source>
        <dbReference type="EMBL" id="API60892.1"/>
    </source>
</evidence>
<dbReference type="RefSeq" id="WP_072598547.1">
    <property type="nucleotide sequence ID" value="NZ_CP018221.1"/>
</dbReference>
<feature type="signal peptide" evidence="1">
    <location>
        <begin position="1"/>
        <end position="20"/>
    </location>
</feature>
<name>A0A1L3ZZ40_9SPHN</name>